<gene>
    <name evidence="4" type="ORF">GCM10022257_02800</name>
</gene>
<keyword evidence="5" id="KW-1185">Reference proteome</keyword>
<comment type="caution">
    <text evidence="4">The sequence shown here is derived from an EMBL/GenBank/DDBJ whole genome shotgun (WGS) entry which is preliminary data.</text>
</comment>
<dbReference type="PROSITE" id="PS50005">
    <property type="entry name" value="TPR"/>
    <property type="match status" value="3"/>
</dbReference>
<dbReference type="PANTHER" id="PTHR44858">
    <property type="entry name" value="TETRATRICOPEPTIDE REPEAT PROTEIN 6"/>
    <property type="match status" value="1"/>
</dbReference>
<organism evidence="4 5">
    <name type="scientific">Hyunsoonleella aestuarii</name>
    <dbReference type="NCBI Taxonomy" id="912802"/>
    <lineage>
        <taxon>Bacteria</taxon>
        <taxon>Pseudomonadati</taxon>
        <taxon>Bacteroidota</taxon>
        <taxon>Flavobacteriia</taxon>
        <taxon>Flavobacteriales</taxon>
        <taxon>Flavobacteriaceae</taxon>
    </lineage>
</organism>
<accession>A0ABP8E7N3</accession>
<evidence type="ECO:0008006" key="6">
    <source>
        <dbReference type="Google" id="ProtNLM"/>
    </source>
</evidence>
<dbReference type="Pfam" id="PF13432">
    <property type="entry name" value="TPR_16"/>
    <property type="match status" value="1"/>
</dbReference>
<dbReference type="SMART" id="SM00028">
    <property type="entry name" value="TPR"/>
    <property type="match status" value="7"/>
</dbReference>
<name>A0ABP8E7N3_9FLAO</name>
<evidence type="ECO:0000256" key="3">
    <source>
        <dbReference type="PROSITE-ProRule" id="PRU00339"/>
    </source>
</evidence>
<dbReference type="EMBL" id="BAABAV010000001">
    <property type="protein sequence ID" value="GAA4268179.1"/>
    <property type="molecule type" value="Genomic_DNA"/>
</dbReference>
<dbReference type="Gene3D" id="1.25.40.10">
    <property type="entry name" value="Tetratricopeptide repeat domain"/>
    <property type="match status" value="3"/>
</dbReference>
<dbReference type="Pfam" id="PF13181">
    <property type="entry name" value="TPR_8"/>
    <property type="match status" value="1"/>
</dbReference>
<dbReference type="Pfam" id="PF13174">
    <property type="entry name" value="TPR_6"/>
    <property type="match status" value="1"/>
</dbReference>
<feature type="repeat" description="TPR" evidence="3">
    <location>
        <begin position="84"/>
        <end position="117"/>
    </location>
</feature>
<protein>
    <recommendedName>
        <fullName evidence="6">Tetratricopeptide repeat protein</fullName>
    </recommendedName>
</protein>
<keyword evidence="2 3" id="KW-0802">TPR repeat</keyword>
<dbReference type="Proteomes" id="UP001500027">
    <property type="component" value="Unassembled WGS sequence"/>
</dbReference>
<keyword evidence="1" id="KW-0677">Repeat</keyword>
<dbReference type="PANTHER" id="PTHR44858:SF1">
    <property type="entry name" value="UDP-N-ACETYLGLUCOSAMINE--PEPTIDE N-ACETYLGLUCOSAMINYLTRANSFERASE SPINDLY-RELATED"/>
    <property type="match status" value="1"/>
</dbReference>
<dbReference type="RefSeq" id="WP_139001843.1">
    <property type="nucleotide sequence ID" value="NZ_BAABAV010000001.1"/>
</dbReference>
<feature type="repeat" description="TPR" evidence="3">
    <location>
        <begin position="185"/>
        <end position="218"/>
    </location>
</feature>
<evidence type="ECO:0000256" key="1">
    <source>
        <dbReference type="ARBA" id="ARBA00022737"/>
    </source>
</evidence>
<dbReference type="InterPro" id="IPR011990">
    <property type="entry name" value="TPR-like_helical_dom_sf"/>
</dbReference>
<evidence type="ECO:0000313" key="5">
    <source>
        <dbReference type="Proteomes" id="UP001500027"/>
    </source>
</evidence>
<reference evidence="5" key="1">
    <citation type="journal article" date="2019" name="Int. J. Syst. Evol. Microbiol.">
        <title>The Global Catalogue of Microorganisms (GCM) 10K type strain sequencing project: providing services to taxonomists for standard genome sequencing and annotation.</title>
        <authorList>
            <consortium name="The Broad Institute Genomics Platform"/>
            <consortium name="The Broad Institute Genome Sequencing Center for Infectious Disease"/>
            <person name="Wu L."/>
            <person name="Ma J."/>
        </authorList>
    </citation>
    <scope>NUCLEOTIDE SEQUENCE [LARGE SCALE GENOMIC DNA]</scope>
    <source>
        <strain evidence="5">JCM 17452</strain>
    </source>
</reference>
<sequence length="319" mass="36731">MKKIFILLFALTPFLILGQAKKIYRQALRSTDLNEKIELLNQVIDIEPNNLDAYFHRALAKNDLGNYHGAIVDYSKIIIEEPDADTYFNRGNSRYNLEDFNGAKADYTKAVALDKNFVDAQYSLACAKYDLGEYERAIKDFDAVLKVIPDLQIAYTLRASAHAALENYKKALKDYSTAILVNPSSDAFYNRGLFYLDINYFQKANADFNLAIRLDRQNSFPYFYRGTTFLFLGKYKDAIEDYMINLKFDSLDFDALLGLAIAHYKIGDSDSAKAYFQKSKNILLDKANPDIPIEQFAASYWYLKQSMFFKSVFYDLNKL</sequence>
<proteinExistence type="predicted"/>
<dbReference type="InterPro" id="IPR013105">
    <property type="entry name" value="TPR_2"/>
</dbReference>
<feature type="repeat" description="TPR" evidence="3">
    <location>
        <begin position="118"/>
        <end position="151"/>
    </location>
</feature>
<evidence type="ECO:0000256" key="2">
    <source>
        <dbReference type="ARBA" id="ARBA00022803"/>
    </source>
</evidence>
<dbReference type="InterPro" id="IPR050498">
    <property type="entry name" value="Ycf3"/>
</dbReference>
<evidence type="ECO:0000313" key="4">
    <source>
        <dbReference type="EMBL" id="GAA4268179.1"/>
    </source>
</evidence>
<dbReference type="Pfam" id="PF07719">
    <property type="entry name" value="TPR_2"/>
    <property type="match status" value="1"/>
</dbReference>
<dbReference type="InterPro" id="IPR019734">
    <property type="entry name" value="TPR_rpt"/>
</dbReference>
<dbReference type="SUPFAM" id="SSF48452">
    <property type="entry name" value="TPR-like"/>
    <property type="match status" value="1"/>
</dbReference>